<dbReference type="Proteomes" id="UP001165083">
    <property type="component" value="Unassembled WGS sequence"/>
</dbReference>
<sequence>MKKLSGGSGCVSSNTFPLEPTGAVPCVSTMSFPLPVQPYPTRTLDTNEANLLRRFTNTLTAGALHDYDCFVKDCHGDVREDRRHDWKLVKRQNGLAIYCDRSIGANHDNSNAVAPDEDERGFNQDLSAPPGQIQALLCVGTMAGTLDDVMHGVVSPTSEDTMLKSSSIKDNIVDCCVLATIASPTPQDPWRSLTLKWAAHKSPAIVRPFVQTRDFTYAESTGTTTNIDGERVGYHIIHSVVIPDTQKEGHGIVRGNLSLYHVFRQKTPNTVEVHVRAVWQLNGRMHPAVQTYTCVEATISIARLHKCSQMRKLAWMRHKSRSEDRKADPSCCNLCRRWIVGCFAVDKSCSVCQCFVCWRCCVSKTMGTYSPLKREVLEKRQAVCRRCLRKSEENVVLLELKPPKRSRVLLSRALSTGSTASMNSKDWDSGRYCRASSSRYLDESSAKLPGHEDPARPSGHISESFQRSKALP</sequence>
<dbReference type="EMBL" id="BSXW01000055">
    <property type="protein sequence ID" value="GMF10835.1"/>
    <property type="molecule type" value="Genomic_DNA"/>
</dbReference>
<dbReference type="InterPro" id="IPR023393">
    <property type="entry name" value="START-like_dom_sf"/>
</dbReference>
<feature type="compositionally biased region" description="Polar residues" evidence="1">
    <location>
        <begin position="461"/>
        <end position="472"/>
    </location>
</feature>
<evidence type="ECO:0000313" key="3">
    <source>
        <dbReference type="Proteomes" id="UP001165083"/>
    </source>
</evidence>
<dbReference type="AlphaFoldDB" id="A0A9W6WFQ4"/>
<proteinExistence type="predicted"/>
<comment type="caution">
    <text evidence="2">The sequence shown here is derived from an EMBL/GenBank/DDBJ whole genome shotgun (WGS) entry which is preliminary data.</text>
</comment>
<dbReference type="Gene3D" id="3.30.530.20">
    <property type="match status" value="1"/>
</dbReference>
<reference evidence="2" key="1">
    <citation type="submission" date="2023-04" db="EMBL/GenBank/DDBJ databases">
        <title>Phytophthora lilii NBRC 32176.</title>
        <authorList>
            <person name="Ichikawa N."/>
            <person name="Sato H."/>
            <person name="Tonouchi N."/>
        </authorList>
    </citation>
    <scope>NUCLEOTIDE SEQUENCE</scope>
    <source>
        <strain evidence="2">NBRC 32176</strain>
    </source>
</reference>
<dbReference type="OrthoDB" id="92855at2759"/>
<protein>
    <submittedName>
        <fullName evidence="2">Unnamed protein product</fullName>
    </submittedName>
</protein>
<dbReference type="PANTHER" id="PTHR13510:SF44">
    <property type="entry name" value="RABENOSYN-5"/>
    <property type="match status" value="1"/>
</dbReference>
<organism evidence="2 3">
    <name type="scientific">Phytophthora lilii</name>
    <dbReference type="NCBI Taxonomy" id="2077276"/>
    <lineage>
        <taxon>Eukaryota</taxon>
        <taxon>Sar</taxon>
        <taxon>Stramenopiles</taxon>
        <taxon>Oomycota</taxon>
        <taxon>Peronosporomycetes</taxon>
        <taxon>Peronosporales</taxon>
        <taxon>Peronosporaceae</taxon>
        <taxon>Phytophthora</taxon>
    </lineage>
</organism>
<feature type="compositionally biased region" description="Basic and acidic residues" evidence="1">
    <location>
        <begin position="441"/>
        <end position="455"/>
    </location>
</feature>
<name>A0A9W6WFQ4_9STRA</name>
<dbReference type="InterPro" id="IPR052727">
    <property type="entry name" value="Rab4/Rab5_effector"/>
</dbReference>
<feature type="region of interest" description="Disordered" evidence="1">
    <location>
        <begin position="441"/>
        <end position="472"/>
    </location>
</feature>
<gene>
    <name evidence="2" type="ORF">Plil01_000160100</name>
</gene>
<keyword evidence="3" id="KW-1185">Reference proteome</keyword>
<accession>A0A9W6WFQ4</accession>
<evidence type="ECO:0000313" key="2">
    <source>
        <dbReference type="EMBL" id="GMF10835.1"/>
    </source>
</evidence>
<evidence type="ECO:0000256" key="1">
    <source>
        <dbReference type="SAM" id="MobiDB-lite"/>
    </source>
</evidence>
<dbReference type="PANTHER" id="PTHR13510">
    <property type="entry name" value="FYVE-FINGER-CONTAINING RAB5 EFFECTOR PROTEIN RABENOSYN-5-RELATED"/>
    <property type="match status" value="1"/>
</dbReference>